<accession>A0A453SD28</accession>
<evidence type="ECO:0000256" key="8">
    <source>
        <dbReference type="ARBA" id="ARBA00023192"/>
    </source>
</evidence>
<keyword evidence="6" id="KW-0808">Transferase</keyword>
<dbReference type="PANTHER" id="PTHR10314">
    <property type="entry name" value="CYSTATHIONINE BETA-SYNTHASE"/>
    <property type="match status" value="1"/>
</dbReference>
<dbReference type="Proteomes" id="UP000015105">
    <property type="component" value="Chromosome 7D"/>
</dbReference>
<proteinExistence type="inferred from homology"/>
<comment type="similarity">
    <text evidence="3">Belongs to the cysteine synthase/cystathionine beta-synthase family.</text>
</comment>
<reference evidence="13" key="5">
    <citation type="journal article" date="2021" name="G3 (Bethesda)">
        <title>Aegilops tauschii genome assembly Aet v5.0 features greater sequence contiguity and improved annotation.</title>
        <authorList>
            <person name="Wang L."/>
            <person name="Zhu T."/>
            <person name="Rodriguez J.C."/>
            <person name="Deal K.R."/>
            <person name="Dubcovsky J."/>
            <person name="McGuire P.E."/>
            <person name="Lux T."/>
            <person name="Spannagl M."/>
            <person name="Mayer K.F.X."/>
            <person name="Baldrich P."/>
            <person name="Meyers B.C."/>
            <person name="Huo N."/>
            <person name="Gu Y.Q."/>
            <person name="Zhou H."/>
            <person name="Devos K.M."/>
            <person name="Bennetzen J.L."/>
            <person name="Unver T."/>
            <person name="Budak H."/>
            <person name="Gulick P.J."/>
            <person name="Galiba G."/>
            <person name="Kalapos B."/>
            <person name="Nelson D.R."/>
            <person name="Li P."/>
            <person name="You F.M."/>
            <person name="Luo M.C."/>
            <person name="Dvorak J."/>
        </authorList>
    </citation>
    <scope>NUCLEOTIDE SEQUENCE [LARGE SCALE GENOMIC DNA]</scope>
    <source>
        <strain evidence="13">cv. AL8/78</strain>
    </source>
</reference>
<dbReference type="Gramene" id="AET7Gv20899800.13">
    <property type="protein sequence ID" value="AET7Gv20899800.13"/>
    <property type="gene ID" value="AET7Gv20899800"/>
</dbReference>
<comment type="pathway">
    <text evidence="2">Amino-acid biosynthesis; L-cysteine biosynthesis; L-cysteine from L-serine: step 2/2.</text>
</comment>
<dbReference type="FunFam" id="3.40.50.1100:FF:000067">
    <property type="entry name" value="Cysteine synthase"/>
    <property type="match status" value="1"/>
</dbReference>
<keyword evidence="5" id="KW-0028">Amino-acid biosynthesis</keyword>
<dbReference type="AlphaFoldDB" id="A0A453SD28"/>
<feature type="binding site" evidence="10">
    <location>
        <position position="281"/>
    </location>
    <ligand>
        <name>pyridoxal 5'-phosphate</name>
        <dbReference type="ChEBI" id="CHEBI:597326"/>
    </ligand>
</feature>
<evidence type="ECO:0000256" key="11">
    <source>
        <dbReference type="PIRSR" id="PIRSR605856-51"/>
    </source>
</evidence>
<evidence type="ECO:0000256" key="6">
    <source>
        <dbReference type="ARBA" id="ARBA00022679"/>
    </source>
</evidence>
<evidence type="ECO:0000256" key="7">
    <source>
        <dbReference type="ARBA" id="ARBA00022898"/>
    </source>
</evidence>
<evidence type="ECO:0000256" key="2">
    <source>
        <dbReference type="ARBA" id="ARBA00004962"/>
    </source>
</evidence>
<feature type="modified residue" description="N6-(pyridoxal phosphate)lysine" evidence="11">
    <location>
        <position position="65"/>
    </location>
</feature>
<organism evidence="13 14">
    <name type="scientific">Aegilops tauschii subsp. strangulata</name>
    <name type="common">Goatgrass</name>
    <dbReference type="NCBI Taxonomy" id="200361"/>
    <lineage>
        <taxon>Eukaryota</taxon>
        <taxon>Viridiplantae</taxon>
        <taxon>Streptophyta</taxon>
        <taxon>Embryophyta</taxon>
        <taxon>Tracheophyta</taxon>
        <taxon>Spermatophyta</taxon>
        <taxon>Magnoliopsida</taxon>
        <taxon>Liliopsida</taxon>
        <taxon>Poales</taxon>
        <taxon>Poaceae</taxon>
        <taxon>BOP clade</taxon>
        <taxon>Pooideae</taxon>
        <taxon>Triticodae</taxon>
        <taxon>Triticeae</taxon>
        <taxon>Triticinae</taxon>
        <taxon>Aegilops</taxon>
    </lineage>
</organism>
<evidence type="ECO:0000259" key="12">
    <source>
        <dbReference type="Pfam" id="PF00291"/>
    </source>
</evidence>
<comment type="cofactor">
    <cofactor evidence="1 10">
        <name>pyridoxal 5'-phosphate</name>
        <dbReference type="ChEBI" id="CHEBI:597326"/>
    </cofactor>
</comment>
<dbReference type="InterPro" id="IPR050214">
    <property type="entry name" value="Cys_Synth/Cystath_Beta-Synth"/>
</dbReference>
<comment type="catalytic activity">
    <reaction evidence="9">
        <text>O-acetyl-L-serine + hydrogen sulfide = L-cysteine + acetate</text>
        <dbReference type="Rhea" id="RHEA:14829"/>
        <dbReference type="ChEBI" id="CHEBI:29919"/>
        <dbReference type="ChEBI" id="CHEBI:30089"/>
        <dbReference type="ChEBI" id="CHEBI:35235"/>
        <dbReference type="ChEBI" id="CHEBI:58340"/>
        <dbReference type="EC" id="2.5.1.47"/>
    </reaction>
</comment>
<dbReference type="SUPFAM" id="SSF53686">
    <property type="entry name" value="Tryptophan synthase beta subunit-like PLP-dependent enzymes"/>
    <property type="match status" value="1"/>
</dbReference>
<evidence type="ECO:0000313" key="14">
    <source>
        <dbReference type="Proteomes" id="UP000015105"/>
    </source>
</evidence>
<dbReference type="InterPro" id="IPR005859">
    <property type="entry name" value="CysK"/>
</dbReference>
<dbReference type="GO" id="GO:0004124">
    <property type="term" value="F:cysteine synthase activity"/>
    <property type="evidence" value="ECO:0007669"/>
    <property type="project" value="UniProtKB-EC"/>
</dbReference>
<dbReference type="EnsemblPlants" id="AET7Gv20899800.13">
    <property type="protein sequence ID" value="AET7Gv20899800.13"/>
    <property type="gene ID" value="AET7Gv20899800"/>
</dbReference>
<evidence type="ECO:0000256" key="3">
    <source>
        <dbReference type="ARBA" id="ARBA00007103"/>
    </source>
</evidence>
<dbReference type="InterPro" id="IPR036052">
    <property type="entry name" value="TrpB-like_PALP_sf"/>
</dbReference>
<name>A0A453SD28_AEGTS</name>
<reference evidence="14" key="1">
    <citation type="journal article" date="2014" name="Science">
        <title>Ancient hybridizations among the ancestral genomes of bread wheat.</title>
        <authorList>
            <consortium name="International Wheat Genome Sequencing Consortium,"/>
            <person name="Marcussen T."/>
            <person name="Sandve S.R."/>
            <person name="Heier L."/>
            <person name="Spannagl M."/>
            <person name="Pfeifer M."/>
            <person name="Jakobsen K.S."/>
            <person name="Wulff B.B."/>
            <person name="Steuernagel B."/>
            <person name="Mayer K.F."/>
            <person name="Olsen O.A."/>
        </authorList>
    </citation>
    <scope>NUCLEOTIDE SEQUENCE [LARGE SCALE GENOMIC DNA]</scope>
    <source>
        <strain evidence="14">cv. AL8/78</strain>
    </source>
</reference>
<dbReference type="InterPro" id="IPR005856">
    <property type="entry name" value="Cys_synth"/>
</dbReference>
<reference evidence="13" key="3">
    <citation type="journal article" date="2017" name="Nature">
        <title>Genome sequence of the progenitor of the wheat D genome Aegilops tauschii.</title>
        <authorList>
            <person name="Luo M.C."/>
            <person name="Gu Y.Q."/>
            <person name="Puiu D."/>
            <person name="Wang H."/>
            <person name="Twardziok S.O."/>
            <person name="Deal K.R."/>
            <person name="Huo N."/>
            <person name="Zhu T."/>
            <person name="Wang L."/>
            <person name="Wang Y."/>
            <person name="McGuire P.E."/>
            <person name="Liu S."/>
            <person name="Long H."/>
            <person name="Ramasamy R.K."/>
            <person name="Rodriguez J.C."/>
            <person name="Van S.L."/>
            <person name="Yuan L."/>
            <person name="Wang Z."/>
            <person name="Xia Z."/>
            <person name="Xiao L."/>
            <person name="Anderson O.D."/>
            <person name="Ouyang S."/>
            <person name="Liang Y."/>
            <person name="Zimin A.V."/>
            <person name="Pertea G."/>
            <person name="Qi P."/>
            <person name="Bennetzen J.L."/>
            <person name="Dai X."/>
            <person name="Dawson M.W."/>
            <person name="Muller H.G."/>
            <person name="Kugler K."/>
            <person name="Rivarola-Duarte L."/>
            <person name="Spannagl M."/>
            <person name="Mayer K.F.X."/>
            <person name="Lu F.H."/>
            <person name="Bevan M.W."/>
            <person name="Leroy P."/>
            <person name="Li P."/>
            <person name="You F.M."/>
            <person name="Sun Q."/>
            <person name="Liu Z."/>
            <person name="Lyons E."/>
            <person name="Wicker T."/>
            <person name="Salzberg S.L."/>
            <person name="Devos K.M."/>
            <person name="Dvorak J."/>
        </authorList>
    </citation>
    <scope>NUCLEOTIDE SEQUENCE [LARGE SCALE GENOMIC DNA]</scope>
    <source>
        <strain evidence="13">cv. AL8/78</strain>
    </source>
</reference>
<protein>
    <recommendedName>
        <fullName evidence="4">cysteine synthase</fullName>
        <ecNumber evidence="4">2.5.1.47</ecNumber>
    </recommendedName>
</protein>
<evidence type="ECO:0000256" key="9">
    <source>
        <dbReference type="ARBA" id="ARBA00047931"/>
    </source>
</evidence>
<evidence type="ECO:0000256" key="10">
    <source>
        <dbReference type="PIRSR" id="PIRSR605856-50"/>
    </source>
</evidence>
<dbReference type="NCBIfam" id="TIGR01139">
    <property type="entry name" value="cysK"/>
    <property type="match status" value="1"/>
</dbReference>
<sequence length="332" mass="35653">MAVEEEGRKGIPSLLSSGEENIASNITQLIGWTPLIEMKNIAKKDGVEARLVGKMEAYQPLCSVKDRSALRMIEDAEEKGLISPGVTTLIEPTSGNQGIGMVFIAVQKGYRFIAVMPAKYSLDKQMLLRFLGAELILTGMIGKVEELMKTIPNSYCLNQVTNPANPDAHFKWTGPEIWKDTAGKVDMFVAAVGSGGTLTGVGKYLKMKNPSIKLVCVEPSESAVISGGSPGSHKIQGTGPGFIPEVLDTSVIDEVVTVSTEEAMTMARRLAREEGLLVGISSGANVAACIKIAMREENQGKMIVTIFPSAGERYMNSGLFAVVRGECENMTF</sequence>
<dbReference type="Pfam" id="PF00291">
    <property type="entry name" value="PALP"/>
    <property type="match status" value="1"/>
</dbReference>
<evidence type="ECO:0000256" key="5">
    <source>
        <dbReference type="ARBA" id="ARBA00022605"/>
    </source>
</evidence>
<dbReference type="GO" id="GO:0005737">
    <property type="term" value="C:cytoplasm"/>
    <property type="evidence" value="ECO:0007669"/>
    <property type="project" value="UniProtKB-ARBA"/>
</dbReference>
<keyword evidence="14" id="KW-1185">Reference proteome</keyword>
<feature type="binding site" evidence="10">
    <location>
        <position position="96"/>
    </location>
    <ligand>
        <name>pyridoxal 5'-phosphate</name>
        <dbReference type="ChEBI" id="CHEBI:597326"/>
    </ligand>
</feature>
<dbReference type="EC" id="2.5.1.47" evidence="4"/>
<feature type="domain" description="Tryptophan synthase beta chain-like PALP" evidence="12">
    <location>
        <begin position="26"/>
        <end position="308"/>
    </location>
</feature>
<dbReference type="CDD" id="cd01561">
    <property type="entry name" value="CBS_like"/>
    <property type="match status" value="1"/>
</dbReference>
<evidence type="ECO:0000313" key="13">
    <source>
        <dbReference type="EnsemblPlants" id="AET7Gv20899800.13"/>
    </source>
</evidence>
<dbReference type="InterPro" id="IPR001926">
    <property type="entry name" value="TrpB-like_PALP"/>
</dbReference>
<dbReference type="GO" id="GO:0006535">
    <property type="term" value="P:cysteine biosynthetic process from serine"/>
    <property type="evidence" value="ECO:0007669"/>
    <property type="project" value="InterPro"/>
</dbReference>
<keyword evidence="8" id="KW-0198">Cysteine biosynthesis</keyword>
<evidence type="ECO:0000256" key="4">
    <source>
        <dbReference type="ARBA" id="ARBA00012681"/>
    </source>
</evidence>
<keyword evidence="7 10" id="KW-0663">Pyridoxal phosphate</keyword>
<feature type="binding site" evidence="10">
    <location>
        <begin position="193"/>
        <end position="197"/>
    </location>
    <ligand>
        <name>pyridoxal 5'-phosphate</name>
        <dbReference type="ChEBI" id="CHEBI:597326"/>
    </ligand>
</feature>
<reference evidence="13" key="4">
    <citation type="submission" date="2019-03" db="UniProtKB">
        <authorList>
            <consortium name="EnsemblPlants"/>
        </authorList>
    </citation>
    <scope>IDENTIFICATION</scope>
</reference>
<dbReference type="Gene3D" id="3.40.50.1100">
    <property type="match status" value="2"/>
</dbReference>
<dbReference type="NCBIfam" id="TIGR01136">
    <property type="entry name" value="cysKM"/>
    <property type="match status" value="1"/>
</dbReference>
<reference evidence="14" key="2">
    <citation type="journal article" date="2017" name="Nat. Plants">
        <title>The Aegilops tauschii genome reveals multiple impacts of transposons.</title>
        <authorList>
            <person name="Zhao G."/>
            <person name="Zou C."/>
            <person name="Li K."/>
            <person name="Wang K."/>
            <person name="Li T."/>
            <person name="Gao L."/>
            <person name="Zhang X."/>
            <person name="Wang H."/>
            <person name="Yang Z."/>
            <person name="Liu X."/>
            <person name="Jiang W."/>
            <person name="Mao L."/>
            <person name="Kong X."/>
            <person name="Jiao Y."/>
            <person name="Jia J."/>
        </authorList>
    </citation>
    <scope>NUCLEOTIDE SEQUENCE [LARGE SCALE GENOMIC DNA]</scope>
    <source>
        <strain evidence="14">cv. AL8/78</strain>
    </source>
</reference>
<evidence type="ECO:0000256" key="1">
    <source>
        <dbReference type="ARBA" id="ARBA00001933"/>
    </source>
</evidence>